<sequence length="115" mass="13395">MNWIRKTVIFVSLLIMGFFATQANHITVQKIESQKTDTNFSKDFTDSQAFIQPQASYQFAANIKTEYPAVIKWFDSLLIAVPHYQAIKSASNFSNQFVTQSKKVLLMLYPFHFFW</sequence>
<feature type="signal peptide" evidence="1">
    <location>
        <begin position="1"/>
        <end position="23"/>
    </location>
</feature>
<protein>
    <submittedName>
        <fullName evidence="2">Uncharacterized protein</fullName>
    </submittedName>
</protein>
<dbReference type="Proteomes" id="UP000247681">
    <property type="component" value="Unassembled WGS sequence"/>
</dbReference>
<accession>A0A2V4BXD0</accession>
<reference evidence="2 3" key="1">
    <citation type="submission" date="2018-05" db="EMBL/GenBank/DDBJ databases">
        <title>Flavobacterium sp. strain IMCC34758, incomplete genome.</title>
        <authorList>
            <person name="Joung Y."/>
        </authorList>
    </citation>
    <scope>NUCLEOTIDE SEQUENCE [LARGE SCALE GENOMIC DNA]</scope>
    <source>
        <strain evidence="2 3">IMCC34758</strain>
    </source>
</reference>
<evidence type="ECO:0000313" key="2">
    <source>
        <dbReference type="EMBL" id="PXY43669.1"/>
    </source>
</evidence>
<dbReference type="OrthoDB" id="1375620at2"/>
<comment type="caution">
    <text evidence="2">The sequence shown here is derived from an EMBL/GenBank/DDBJ whole genome shotgun (WGS) entry which is preliminary data.</text>
</comment>
<dbReference type="AlphaFoldDB" id="A0A2V4BXD0"/>
<name>A0A2V4BXD0_9FLAO</name>
<keyword evidence="1" id="KW-0732">Signal</keyword>
<feature type="chain" id="PRO_5015893200" evidence="1">
    <location>
        <begin position="24"/>
        <end position="115"/>
    </location>
</feature>
<keyword evidence="3" id="KW-1185">Reference proteome</keyword>
<dbReference type="RefSeq" id="WP_110348212.1">
    <property type="nucleotide sequence ID" value="NZ_QJHL01000005.1"/>
</dbReference>
<gene>
    <name evidence="2" type="ORF">DMB68_18975</name>
</gene>
<proteinExistence type="predicted"/>
<evidence type="ECO:0000313" key="3">
    <source>
        <dbReference type="Proteomes" id="UP000247681"/>
    </source>
</evidence>
<dbReference type="EMBL" id="QJHL01000005">
    <property type="protein sequence ID" value="PXY43669.1"/>
    <property type="molecule type" value="Genomic_DNA"/>
</dbReference>
<organism evidence="2 3">
    <name type="scientific">Flavobacterium hydrophilum</name>
    <dbReference type="NCBI Taxonomy" id="2211445"/>
    <lineage>
        <taxon>Bacteria</taxon>
        <taxon>Pseudomonadati</taxon>
        <taxon>Bacteroidota</taxon>
        <taxon>Flavobacteriia</taxon>
        <taxon>Flavobacteriales</taxon>
        <taxon>Flavobacteriaceae</taxon>
        <taxon>Flavobacterium</taxon>
    </lineage>
</organism>
<evidence type="ECO:0000256" key="1">
    <source>
        <dbReference type="SAM" id="SignalP"/>
    </source>
</evidence>